<dbReference type="SUPFAM" id="SSF159888">
    <property type="entry name" value="YdhG-like"/>
    <property type="match status" value="1"/>
</dbReference>
<dbReference type="Gene3D" id="3.90.1150.200">
    <property type="match status" value="1"/>
</dbReference>
<dbReference type="Proteomes" id="UP001055460">
    <property type="component" value="Chromosome"/>
</dbReference>
<proteinExistence type="predicted"/>
<evidence type="ECO:0000259" key="1">
    <source>
        <dbReference type="Pfam" id="PF08818"/>
    </source>
</evidence>
<protein>
    <submittedName>
        <fullName evidence="2">DUF1801 domain-containing protein</fullName>
    </submittedName>
</protein>
<dbReference type="InterPro" id="IPR014922">
    <property type="entry name" value="YdhG-like"/>
</dbReference>
<evidence type="ECO:0000313" key="2">
    <source>
        <dbReference type="EMBL" id="USJ23419.1"/>
    </source>
</evidence>
<feature type="domain" description="YdhG-like" evidence="1">
    <location>
        <begin position="19"/>
        <end position="108"/>
    </location>
</feature>
<dbReference type="RefSeq" id="WP_090300960.1">
    <property type="nucleotide sequence ID" value="NZ_CAXURO020000001.1"/>
</dbReference>
<dbReference type="OrthoDB" id="7427882at2"/>
<accession>A0A9Q8Y959</accession>
<organism evidence="2 3">
    <name type="scientific">Ensifer adhaerens</name>
    <name type="common">Sinorhizobium morelense</name>
    <dbReference type="NCBI Taxonomy" id="106592"/>
    <lineage>
        <taxon>Bacteria</taxon>
        <taxon>Pseudomonadati</taxon>
        <taxon>Pseudomonadota</taxon>
        <taxon>Alphaproteobacteria</taxon>
        <taxon>Hyphomicrobiales</taxon>
        <taxon>Rhizobiaceae</taxon>
        <taxon>Sinorhizobium/Ensifer group</taxon>
        <taxon>Ensifer</taxon>
    </lineage>
</organism>
<sequence length="123" mass="13175">MTKTVNDYIAGLSGVPADVAKRLHGALLATGTLNDAVKWGHPIYEAGGAVCLLKGAKDYVTFGFWRGAEMLDLDARLEKGGGKGDMAYIRLRTTDDVDDAQVARLVARGIELNRLRGDPMKAA</sequence>
<name>A0A9Q8Y959_ENSAD</name>
<dbReference type="Pfam" id="PF08818">
    <property type="entry name" value="DUF1801"/>
    <property type="match status" value="1"/>
</dbReference>
<dbReference type="EMBL" id="CP098807">
    <property type="protein sequence ID" value="USJ23419.1"/>
    <property type="molecule type" value="Genomic_DNA"/>
</dbReference>
<evidence type="ECO:0000313" key="3">
    <source>
        <dbReference type="Proteomes" id="UP001055460"/>
    </source>
</evidence>
<dbReference type="AlphaFoldDB" id="A0A9Q8Y959"/>
<reference evidence="2" key="1">
    <citation type="submission" date="2022-06" db="EMBL/GenBank/DDBJ databases">
        <title>Physiological and biochemical characterization and genomic elucidation of a strain of the genus Ensifer adhaerens M8 that combines arsenic oxidation and chromium reduction.</title>
        <authorList>
            <person name="Li X."/>
            <person name="Yu c."/>
        </authorList>
    </citation>
    <scope>NUCLEOTIDE SEQUENCE</scope>
    <source>
        <strain evidence="2">M8</strain>
    </source>
</reference>
<gene>
    <name evidence="2" type="ORF">NE863_00035</name>
</gene>